<dbReference type="GO" id="GO:0016301">
    <property type="term" value="F:kinase activity"/>
    <property type="evidence" value="ECO:0007669"/>
    <property type="project" value="UniProtKB-KW"/>
</dbReference>
<dbReference type="PANTHER" id="PTHR30605">
    <property type="entry name" value="ANHYDRO-N-ACETYLMURAMIC ACID KINASE"/>
    <property type="match status" value="1"/>
</dbReference>
<organism evidence="2 3">
    <name type="scientific">Mesopusillimonas faecipullorum</name>
    <dbReference type="NCBI Taxonomy" id="2755040"/>
    <lineage>
        <taxon>Bacteria</taxon>
        <taxon>Pseudomonadati</taxon>
        <taxon>Pseudomonadota</taxon>
        <taxon>Betaproteobacteria</taxon>
        <taxon>Burkholderiales</taxon>
        <taxon>Alcaligenaceae</taxon>
        <taxon>Mesopusillimonas</taxon>
    </lineage>
</organism>
<dbReference type="Gene3D" id="3.30.420.40">
    <property type="match status" value="2"/>
</dbReference>
<keyword evidence="1" id="KW-0119">Carbohydrate metabolism</keyword>
<keyword evidence="1" id="KW-0547">Nucleotide-binding</keyword>
<dbReference type="SUPFAM" id="SSF53067">
    <property type="entry name" value="Actin-like ATPase domain"/>
    <property type="match status" value="1"/>
</dbReference>
<reference evidence="2 3" key="1">
    <citation type="submission" date="2020-07" db="EMBL/GenBank/DDBJ databases">
        <title>Pusillimonas sp. nov., isolated from poultry manure in Taiwan.</title>
        <authorList>
            <person name="Lin S.-Y."/>
            <person name="Tang Y.-S."/>
            <person name="Young C.-C."/>
        </authorList>
    </citation>
    <scope>NUCLEOTIDE SEQUENCE [LARGE SCALE GENOMIC DNA]</scope>
    <source>
        <strain evidence="2 3">CC-YST705</strain>
    </source>
</reference>
<evidence type="ECO:0000313" key="3">
    <source>
        <dbReference type="Proteomes" id="UP000776983"/>
    </source>
</evidence>
<dbReference type="EMBL" id="JACDXW010000005">
    <property type="protein sequence ID" value="MCB5364092.1"/>
    <property type="molecule type" value="Genomic_DNA"/>
</dbReference>
<dbReference type="Pfam" id="PF03702">
    <property type="entry name" value="AnmK"/>
    <property type="match status" value="1"/>
</dbReference>
<accession>A0ABS8CDI8</accession>
<comment type="similarity">
    <text evidence="1">Belongs to the anhydro-N-acetylmuramic acid kinase family.</text>
</comment>
<comment type="catalytic activity">
    <reaction evidence="1">
        <text>1,6-anhydro-N-acetyl-beta-muramate + ATP + H2O = N-acetyl-D-muramate 6-phosphate + ADP + H(+)</text>
        <dbReference type="Rhea" id="RHEA:24952"/>
        <dbReference type="ChEBI" id="CHEBI:15377"/>
        <dbReference type="ChEBI" id="CHEBI:15378"/>
        <dbReference type="ChEBI" id="CHEBI:30616"/>
        <dbReference type="ChEBI" id="CHEBI:58690"/>
        <dbReference type="ChEBI" id="CHEBI:58722"/>
        <dbReference type="ChEBI" id="CHEBI:456216"/>
        <dbReference type="EC" id="2.7.1.170"/>
    </reaction>
</comment>
<dbReference type="NCBIfam" id="NF007139">
    <property type="entry name" value="PRK09585.1-3"/>
    <property type="match status" value="1"/>
</dbReference>
<dbReference type="RefSeq" id="WP_226954473.1">
    <property type="nucleotide sequence ID" value="NZ_JACDXW010000005.1"/>
</dbReference>
<dbReference type="PANTHER" id="PTHR30605:SF0">
    <property type="entry name" value="ANHYDRO-N-ACETYLMURAMIC ACID KINASE"/>
    <property type="match status" value="1"/>
</dbReference>
<dbReference type="InterPro" id="IPR043129">
    <property type="entry name" value="ATPase_NBD"/>
</dbReference>
<dbReference type="EC" id="2.7.1.170" evidence="1"/>
<comment type="pathway">
    <text evidence="1">Cell wall biogenesis; peptidoglycan recycling.</text>
</comment>
<dbReference type="InterPro" id="IPR005338">
    <property type="entry name" value="Anhydro_N_Ac-Mur_kinase"/>
</dbReference>
<proteinExistence type="inferred from homology"/>
<keyword evidence="1 2" id="KW-0808">Transferase</keyword>
<dbReference type="HAMAP" id="MF_01270">
    <property type="entry name" value="AnhMurNAc_kinase"/>
    <property type="match status" value="1"/>
</dbReference>
<keyword evidence="3" id="KW-1185">Reference proteome</keyword>
<keyword evidence="1" id="KW-0067">ATP-binding</keyword>
<keyword evidence="1 2" id="KW-0418">Kinase</keyword>
<dbReference type="CDD" id="cd24050">
    <property type="entry name" value="ASKHA_NBD_ANMK"/>
    <property type="match status" value="1"/>
</dbReference>
<dbReference type="Proteomes" id="UP000776983">
    <property type="component" value="Unassembled WGS sequence"/>
</dbReference>
<evidence type="ECO:0000313" key="2">
    <source>
        <dbReference type="EMBL" id="MCB5364092.1"/>
    </source>
</evidence>
<comment type="caution">
    <text evidence="2">The sequence shown here is derived from an EMBL/GenBank/DDBJ whole genome shotgun (WGS) entry which is preliminary data.</text>
</comment>
<name>A0ABS8CDI8_9BURK</name>
<gene>
    <name evidence="1" type="primary">anmK</name>
    <name evidence="2" type="ORF">H0484_10085</name>
</gene>
<comment type="function">
    <text evidence="1">Catalyzes the specific phosphorylation of 1,6-anhydro-N-acetylmuramic acid (anhMurNAc) with the simultaneous cleavage of the 1,6-anhydro ring, generating MurNAc-6-P. Is required for the utilization of anhMurNAc either imported from the medium or derived from its own cell wall murein, and thus plays a role in cell wall recycling.</text>
</comment>
<comment type="pathway">
    <text evidence="1">Amino-sugar metabolism; 1,6-anhydro-N-acetylmuramate degradation.</text>
</comment>
<feature type="binding site" evidence="1">
    <location>
        <begin position="21"/>
        <end position="28"/>
    </location>
    <ligand>
        <name>ATP</name>
        <dbReference type="ChEBI" id="CHEBI:30616"/>
    </ligand>
</feature>
<protein>
    <recommendedName>
        <fullName evidence="1">Anhydro-N-acetylmuramic acid kinase</fullName>
        <ecNumber evidence="1">2.7.1.170</ecNumber>
    </recommendedName>
    <alternativeName>
        <fullName evidence="1">AnhMurNAc kinase</fullName>
    </alternativeName>
</protein>
<evidence type="ECO:0000256" key="1">
    <source>
        <dbReference type="HAMAP-Rule" id="MF_01270"/>
    </source>
</evidence>
<sequence>MPVVSSNPAAPADFFIGIMSGTSLDAVDAVLAQFRPGQAPALLAHASVDIPTALRQTLLALHLPSHNELHLSALASQALARLYATASKQALACANIAAESVRAIGAHGQTIRHCPEAGYTLQLNAPALLAELTGIAVVADFRSRDVAAGGQGAPLVPPFHQAMFQHDDDSRVVLNLGGIANITILTANSPPCGFDTGPANMLMDAWCQQHTGQAYDTDGCWAASGQVSKDLLSHLLSTEPWFDLPPPKSTGRDLFSLAWLEERLPSAPAQANSLRPQDIQATLQALTASTIAQAVRQYAPQASEVLVCGGGAYNSSLMAALAMHLPCPVISTDERGLPAQWVEATAFAWLAHAYLQGLAASLPSVTGAKGARILGCLYPA</sequence>